<protein>
    <submittedName>
        <fullName evidence="1">Uncharacterized protein</fullName>
    </submittedName>
</protein>
<dbReference type="EMBL" id="GBRH01273564">
    <property type="protein sequence ID" value="JAD24331.1"/>
    <property type="molecule type" value="Transcribed_RNA"/>
</dbReference>
<reference evidence="1" key="2">
    <citation type="journal article" date="2015" name="Data Brief">
        <title>Shoot transcriptome of the giant reed, Arundo donax.</title>
        <authorList>
            <person name="Barrero R.A."/>
            <person name="Guerrero F.D."/>
            <person name="Moolhuijzen P."/>
            <person name="Goolsby J.A."/>
            <person name="Tidwell J."/>
            <person name="Bellgard S.E."/>
            <person name="Bellgard M.I."/>
        </authorList>
    </citation>
    <scope>NUCLEOTIDE SEQUENCE</scope>
    <source>
        <tissue evidence="1">Shoot tissue taken approximately 20 cm above the soil surface</tissue>
    </source>
</reference>
<name>A0A0A8YE61_ARUDO</name>
<reference evidence="1" key="1">
    <citation type="submission" date="2014-09" db="EMBL/GenBank/DDBJ databases">
        <authorList>
            <person name="Magalhaes I.L.F."/>
            <person name="Oliveira U."/>
            <person name="Santos F.R."/>
            <person name="Vidigal T.H.D.A."/>
            <person name="Brescovit A.D."/>
            <person name="Santos A.J."/>
        </authorList>
    </citation>
    <scope>NUCLEOTIDE SEQUENCE</scope>
    <source>
        <tissue evidence="1">Shoot tissue taken approximately 20 cm above the soil surface</tissue>
    </source>
</reference>
<organism evidence="1">
    <name type="scientific">Arundo donax</name>
    <name type="common">Giant reed</name>
    <name type="synonym">Donax arundinaceus</name>
    <dbReference type="NCBI Taxonomy" id="35708"/>
    <lineage>
        <taxon>Eukaryota</taxon>
        <taxon>Viridiplantae</taxon>
        <taxon>Streptophyta</taxon>
        <taxon>Embryophyta</taxon>
        <taxon>Tracheophyta</taxon>
        <taxon>Spermatophyta</taxon>
        <taxon>Magnoliopsida</taxon>
        <taxon>Liliopsida</taxon>
        <taxon>Poales</taxon>
        <taxon>Poaceae</taxon>
        <taxon>PACMAD clade</taxon>
        <taxon>Arundinoideae</taxon>
        <taxon>Arundineae</taxon>
        <taxon>Arundo</taxon>
    </lineage>
</organism>
<accession>A0A0A8YE61</accession>
<proteinExistence type="predicted"/>
<sequence length="27" mass="3149">MMNNKKEQKFSVTSCSNSMALLIDHQY</sequence>
<dbReference type="AlphaFoldDB" id="A0A0A8YE61"/>
<evidence type="ECO:0000313" key="1">
    <source>
        <dbReference type="EMBL" id="JAD24331.1"/>
    </source>
</evidence>